<evidence type="ECO:0000259" key="1">
    <source>
        <dbReference type="Pfam" id="PF01326"/>
    </source>
</evidence>
<gene>
    <name evidence="2" type="ORF">H8716_09745</name>
</gene>
<comment type="caution">
    <text evidence="2">The sequence shown here is derived from an EMBL/GenBank/DDBJ whole genome shotgun (WGS) entry which is preliminary data.</text>
</comment>
<organism evidence="2 3">
    <name type="scientific">Jingyaoa shaoxingensis</name>
    <dbReference type="NCBI Taxonomy" id="2763671"/>
    <lineage>
        <taxon>Bacteria</taxon>
        <taxon>Bacillati</taxon>
        <taxon>Bacillota</taxon>
        <taxon>Clostridia</taxon>
        <taxon>Lachnospirales</taxon>
        <taxon>Lachnospiraceae</taxon>
        <taxon>Jingyaoa</taxon>
    </lineage>
</organism>
<evidence type="ECO:0000313" key="2">
    <source>
        <dbReference type="EMBL" id="MBC8573359.1"/>
    </source>
</evidence>
<proteinExistence type="predicted"/>
<dbReference type="Gene3D" id="3.30.1490.20">
    <property type="entry name" value="ATP-grasp fold, A domain"/>
    <property type="match status" value="1"/>
</dbReference>
<dbReference type="Proteomes" id="UP000657421">
    <property type="component" value="Unassembled WGS sequence"/>
</dbReference>
<protein>
    <submittedName>
        <fullName evidence="2">Phosphoenolpyruvate synthase</fullName>
    </submittedName>
</protein>
<dbReference type="InterPro" id="IPR002192">
    <property type="entry name" value="PPDK_AMP/ATP-bd"/>
</dbReference>
<dbReference type="InterPro" id="IPR013815">
    <property type="entry name" value="ATP_grasp_subdomain_1"/>
</dbReference>
<reference evidence="2 3" key="1">
    <citation type="submission" date="2020-08" db="EMBL/GenBank/DDBJ databases">
        <title>Genome public.</title>
        <authorList>
            <person name="Liu C."/>
            <person name="Sun Q."/>
        </authorList>
    </citation>
    <scope>NUCLEOTIDE SEQUENCE [LARGE SCALE GENOMIC DNA]</scope>
    <source>
        <strain evidence="2 3">NSJ-46</strain>
    </source>
</reference>
<evidence type="ECO:0000313" key="3">
    <source>
        <dbReference type="Proteomes" id="UP000657421"/>
    </source>
</evidence>
<dbReference type="Pfam" id="PF01326">
    <property type="entry name" value="PPDK_N"/>
    <property type="match status" value="1"/>
</dbReference>
<sequence>MAAFERICSGIPDMDQALDFIRLGDNVVWRVSNLQEFRYFCEPYIEQAIQDKRRIIYFRFASHEPLVKDCPQVEKIEIPLSHRFEDFTVKIHKIIEKAGFDVFYVFDCLSELQTVWATDLMMGNFFRVTCPFLFTLDTVAFFPIIRGKHSFHAVKKILNTTQLFLDVYSDRKNIYVRPAKVWNRDSETMFLPHIYNREAGTFKPILDGVQSSRFYQVLGKFQRPGEEQFTDSWNRFFNTAKMLYDNHMNTEDACNTMCDIMMTRDEKMRRMVKKHFTPEDYFRVRNHMIGTGMIGGKACGMLLSRAIVRNLAPDIEEVLEPHDSFFIGSDVYYTYIVDNGFWDIRIRQREEEEYFSLAEEFAQRLKDGVFSEEMKNQFLHILEYYGQDPFIVRSSSILEDGFGNAFAGKYESVFCANRGTLEERLLEFENAIKTVYASSMSISALDYRKRRGLDKRDEQMALLVQRVSGSYYGSYYMPCAAGVGYSYSPYKFLEQIDPKAGMLRLVMGLGTSAVDRTEGSYPRLVSLDMPQATSCNTIAEKHQFSQRNIEAVDTAMHCVRQLDLKQIEPLLPGYLGNILLDHDFEAERSFRERGINRSIRFISCSGIVKNEILMKQIQAIMQLIQKEYEYPVDIEFTVNLSETGEYSINLLQCRPLQVFKDTGKVQIPEHIPEENIILENVHSSMGLSRNVKMDLIVLVDPIAYYQMPYAKKTNAARLIGTVNWKNKGQNKHMLLMVPGRIGTSSPELGVPTTFADISEFEAICEIEEKKAGYNPELSYGSHIFQDLVEAEILYTAIFSNEKTLRFAPEKLAEYPDIVSQFTEDPELRQIMHVYDMSRGSCELCNDLQSERLMLYLQ</sequence>
<dbReference type="SUPFAM" id="SSF56059">
    <property type="entry name" value="Glutathione synthetase ATP-binding domain-like"/>
    <property type="match status" value="1"/>
</dbReference>
<name>A0ABR7NAI9_9FIRM</name>
<dbReference type="RefSeq" id="WP_249308521.1">
    <property type="nucleotide sequence ID" value="NZ_JACRSZ010000009.1"/>
</dbReference>
<accession>A0ABR7NAI9</accession>
<keyword evidence="3" id="KW-1185">Reference proteome</keyword>
<dbReference type="EMBL" id="JACRSZ010000009">
    <property type="protein sequence ID" value="MBC8573359.1"/>
    <property type="molecule type" value="Genomic_DNA"/>
</dbReference>
<feature type="domain" description="Pyruvate phosphate dikinase AMP/ATP-binding" evidence="1">
    <location>
        <begin position="293"/>
        <end position="673"/>
    </location>
</feature>